<dbReference type="EMBL" id="JADKCH010000001">
    <property type="protein sequence ID" value="MBK8571347.1"/>
    <property type="molecule type" value="Genomic_DNA"/>
</dbReference>
<keyword evidence="2" id="KW-0949">S-adenosyl-L-methionine</keyword>
<dbReference type="GO" id="GO:0051536">
    <property type="term" value="F:iron-sulfur cluster binding"/>
    <property type="evidence" value="ECO:0007669"/>
    <property type="project" value="UniProtKB-KW"/>
</dbReference>
<dbReference type="GO" id="GO:0046872">
    <property type="term" value="F:metal ion binding"/>
    <property type="evidence" value="ECO:0007669"/>
    <property type="project" value="UniProtKB-KW"/>
</dbReference>
<keyword evidence="5" id="KW-0411">Iron-sulfur</keyword>
<dbReference type="GO" id="GO:0003824">
    <property type="term" value="F:catalytic activity"/>
    <property type="evidence" value="ECO:0007669"/>
    <property type="project" value="InterPro"/>
</dbReference>
<dbReference type="InterPro" id="IPR007197">
    <property type="entry name" value="rSAM"/>
</dbReference>
<accession>A0A936EZL6</accession>
<name>A0A936EZL6_9BACT</name>
<comment type="caution">
    <text evidence="6">The sequence shown here is derived from an EMBL/GenBank/DDBJ whole genome shotgun (WGS) entry which is preliminary data.</text>
</comment>
<evidence type="ECO:0000256" key="4">
    <source>
        <dbReference type="ARBA" id="ARBA00023004"/>
    </source>
</evidence>
<dbReference type="InterPro" id="IPR058240">
    <property type="entry name" value="rSAM_sf"/>
</dbReference>
<keyword evidence="3" id="KW-0479">Metal-binding</keyword>
<evidence type="ECO:0000256" key="3">
    <source>
        <dbReference type="ARBA" id="ARBA00022723"/>
    </source>
</evidence>
<evidence type="ECO:0000313" key="7">
    <source>
        <dbReference type="Proteomes" id="UP000709959"/>
    </source>
</evidence>
<sequence>MTDLIKAHLDHRRVWRDFDYCYPVISRRSRGVSLGVNLNPDKVCNFDCVYCEVDRLTPPKRRDLDLDLLVDELGLLLDLATSGELYQIPPFDSARPEQRRLNDIAFSGDGEPTTAREFAGVVQRIARLKDQRGLDLVKLVLITDSSRLQAPDVVAGLETLMAHQGEVWAKLDAGSEGFYREICRSQVPFQRILDNLLATARRWPIVIQTLFLDWKGQGPSEAELEAYCGRLEHILVNGGQLQAVQLYTVARPTPEPDARPLWHLEMDAIAASLRGRLPGLPVEVYYGPEEWA</sequence>
<dbReference type="SUPFAM" id="SSF102114">
    <property type="entry name" value="Radical SAM enzymes"/>
    <property type="match status" value="1"/>
</dbReference>
<evidence type="ECO:0000256" key="1">
    <source>
        <dbReference type="ARBA" id="ARBA00001966"/>
    </source>
</evidence>
<reference evidence="6 7" key="1">
    <citation type="submission" date="2020-10" db="EMBL/GenBank/DDBJ databases">
        <title>Connecting structure to function with the recovery of over 1000 high-quality activated sludge metagenome-assembled genomes encoding full-length rRNA genes using long-read sequencing.</title>
        <authorList>
            <person name="Singleton C.M."/>
            <person name="Petriglieri F."/>
            <person name="Kristensen J.M."/>
            <person name="Kirkegaard R.H."/>
            <person name="Michaelsen T.Y."/>
            <person name="Andersen M.H."/>
            <person name="Karst S.M."/>
            <person name="Dueholm M.S."/>
            <person name="Nielsen P.H."/>
            <person name="Albertsen M."/>
        </authorList>
    </citation>
    <scope>NUCLEOTIDE SEQUENCE [LARGE SCALE GENOMIC DNA]</scope>
    <source>
        <strain evidence="6">OdNE_18-Q3-R46-58_MAXAC.008</strain>
    </source>
</reference>
<dbReference type="Proteomes" id="UP000709959">
    <property type="component" value="Unassembled WGS sequence"/>
</dbReference>
<protein>
    <submittedName>
        <fullName evidence="6">Radical SAM protein</fullName>
    </submittedName>
</protein>
<gene>
    <name evidence="6" type="ORF">IPN91_01635</name>
</gene>
<proteinExistence type="predicted"/>
<evidence type="ECO:0000313" key="6">
    <source>
        <dbReference type="EMBL" id="MBK8571347.1"/>
    </source>
</evidence>
<dbReference type="InterPro" id="IPR013785">
    <property type="entry name" value="Aldolase_TIM"/>
</dbReference>
<evidence type="ECO:0000256" key="5">
    <source>
        <dbReference type="ARBA" id="ARBA00023014"/>
    </source>
</evidence>
<dbReference type="SFLD" id="SFLDS00029">
    <property type="entry name" value="Radical_SAM"/>
    <property type="match status" value="1"/>
</dbReference>
<dbReference type="Gene3D" id="3.20.20.70">
    <property type="entry name" value="Aldolase class I"/>
    <property type="match status" value="1"/>
</dbReference>
<organism evidence="6 7">
    <name type="scientific">Candidatus Geothrix odensensis</name>
    <dbReference type="NCBI Taxonomy" id="2954440"/>
    <lineage>
        <taxon>Bacteria</taxon>
        <taxon>Pseudomonadati</taxon>
        <taxon>Acidobacteriota</taxon>
        <taxon>Holophagae</taxon>
        <taxon>Holophagales</taxon>
        <taxon>Holophagaceae</taxon>
        <taxon>Geothrix</taxon>
    </lineage>
</organism>
<dbReference type="AlphaFoldDB" id="A0A936EZL6"/>
<comment type="cofactor">
    <cofactor evidence="1">
        <name>[4Fe-4S] cluster</name>
        <dbReference type="ChEBI" id="CHEBI:49883"/>
    </cofactor>
</comment>
<evidence type="ECO:0000256" key="2">
    <source>
        <dbReference type="ARBA" id="ARBA00022691"/>
    </source>
</evidence>
<keyword evidence="4" id="KW-0408">Iron</keyword>